<evidence type="ECO:0000313" key="3">
    <source>
        <dbReference type="Proteomes" id="UP001219518"/>
    </source>
</evidence>
<evidence type="ECO:0000256" key="1">
    <source>
        <dbReference type="SAM" id="MobiDB-lite"/>
    </source>
</evidence>
<keyword evidence="3" id="KW-1185">Reference proteome</keyword>
<dbReference type="Proteomes" id="UP001219518">
    <property type="component" value="Unassembled WGS sequence"/>
</dbReference>
<reference evidence="2" key="1">
    <citation type="submission" date="2021-07" db="EMBL/GenBank/DDBJ databases">
        <authorList>
            <person name="Catto M.A."/>
            <person name="Jacobson A."/>
            <person name="Kennedy G."/>
            <person name="Labadie P."/>
            <person name="Hunt B.G."/>
            <person name="Srinivasan R."/>
        </authorList>
    </citation>
    <scope>NUCLEOTIDE SEQUENCE</scope>
    <source>
        <strain evidence="2">PL_HMW_Pooled</strain>
        <tissue evidence="2">Head</tissue>
    </source>
</reference>
<dbReference type="AlphaFoldDB" id="A0AAE1GZV9"/>
<evidence type="ECO:0000313" key="2">
    <source>
        <dbReference type="EMBL" id="KAK3910965.1"/>
    </source>
</evidence>
<reference evidence="2" key="2">
    <citation type="journal article" date="2023" name="BMC Genomics">
        <title>Pest status, molecular evolution, and epigenetic factors derived from the genome assembly of Frankliniella fusca, a thysanopteran phytovirus vector.</title>
        <authorList>
            <person name="Catto M.A."/>
            <person name="Labadie P.E."/>
            <person name="Jacobson A.L."/>
            <person name="Kennedy G.G."/>
            <person name="Srinivasan R."/>
            <person name="Hunt B.G."/>
        </authorList>
    </citation>
    <scope>NUCLEOTIDE SEQUENCE</scope>
    <source>
        <strain evidence="2">PL_HMW_Pooled</strain>
    </source>
</reference>
<protein>
    <submittedName>
        <fullName evidence="2">Polyprotein</fullName>
    </submittedName>
</protein>
<sequence length="122" mass="13236">MVPQHIGDSGRSPSSASPSTSGLPMFGSQLVDRNSSTPYSDATQPPTSPSVSSDTKKRKTDERCGNNKKGVRRVGLTVKEGKLRIEVFNLAGHYYSSSVLKQLPLHSLVNMANLCIRMSRLC</sequence>
<feature type="compositionally biased region" description="Polar residues" evidence="1">
    <location>
        <begin position="31"/>
        <end position="53"/>
    </location>
</feature>
<feature type="non-terminal residue" evidence="2">
    <location>
        <position position="1"/>
    </location>
</feature>
<feature type="compositionally biased region" description="Low complexity" evidence="1">
    <location>
        <begin position="7"/>
        <end position="24"/>
    </location>
</feature>
<feature type="region of interest" description="Disordered" evidence="1">
    <location>
        <begin position="1"/>
        <end position="72"/>
    </location>
</feature>
<gene>
    <name evidence="2" type="ORF">KUF71_020669</name>
</gene>
<accession>A0AAE1GZV9</accession>
<dbReference type="EMBL" id="JAHWGI010000219">
    <property type="protein sequence ID" value="KAK3910965.1"/>
    <property type="molecule type" value="Genomic_DNA"/>
</dbReference>
<name>A0AAE1GZV9_9NEOP</name>
<organism evidence="2 3">
    <name type="scientific">Frankliniella fusca</name>
    <dbReference type="NCBI Taxonomy" id="407009"/>
    <lineage>
        <taxon>Eukaryota</taxon>
        <taxon>Metazoa</taxon>
        <taxon>Ecdysozoa</taxon>
        <taxon>Arthropoda</taxon>
        <taxon>Hexapoda</taxon>
        <taxon>Insecta</taxon>
        <taxon>Pterygota</taxon>
        <taxon>Neoptera</taxon>
        <taxon>Paraneoptera</taxon>
        <taxon>Thysanoptera</taxon>
        <taxon>Terebrantia</taxon>
        <taxon>Thripoidea</taxon>
        <taxon>Thripidae</taxon>
        <taxon>Frankliniella</taxon>
    </lineage>
</organism>
<comment type="caution">
    <text evidence="2">The sequence shown here is derived from an EMBL/GenBank/DDBJ whole genome shotgun (WGS) entry which is preliminary data.</text>
</comment>
<proteinExistence type="predicted"/>